<evidence type="ECO:0000256" key="2">
    <source>
        <dbReference type="SAM" id="Phobius"/>
    </source>
</evidence>
<sequence>MKCEHCKKEDEYSKEFGKCIFHCDKKDWYKEEKQIINKKEEIIKIWVDDKKVEEFWDTFFKEKIDEDNCDFSYVIFPKFIRSINFGNITYKSLIFKNAIFLDEAIFEFISFTKKVDFSNTTFEDKANFMLSKFEETTIFKDSNFKKDVNFSGSTFQGFTIFQNCKFNQACDFAKATFYKETAFLNLHSNNDIISFNKARFFDITDFFQIKLNAIEFRDTSFYKKATFHGNTFYKKCYFQNTNFLSNTIFSMCNLEETSFLSTNLDNITFEACTFWNDKNKIIFDHKMINTTTKENYVYKKVEMVYDNLYKKFSKKNELDIALILLENKVSIAEERIDSNLEEKEILYAETKNKYDQLTLYQKGDEYYKKELEMRIKIQNPYEDKLCCIVHKPFYWLNWYNWISKFNTSPTRALSVLLVSIVVFMIIYTFFQDNYSIQKTIESFKYSFTTSIPIISIPKNMDVLISKKNLFSFIYYFQVIFSTTVWTLLILSIRRKFKR</sequence>
<keyword evidence="2" id="KW-1133">Transmembrane helix</keyword>
<evidence type="ECO:0000256" key="1">
    <source>
        <dbReference type="SAM" id="Coils"/>
    </source>
</evidence>
<dbReference type="Pfam" id="PF13576">
    <property type="entry name" value="Pentapeptide_3"/>
    <property type="match status" value="1"/>
</dbReference>
<proteinExistence type="predicted"/>
<dbReference type="EMBL" id="CACVAW010000005">
    <property type="protein sequence ID" value="CAA6801520.1"/>
    <property type="molecule type" value="Genomic_DNA"/>
</dbReference>
<keyword evidence="2" id="KW-0472">Membrane</keyword>
<organism evidence="3">
    <name type="scientific">uncultured Campylobacterales bacterium</name>
    <dbReference type="NCBI Taxonomy" id="352960"/>
    <lineage>
        <taxon>Bacteria</taxon>
        <taxon>Pseudomonadati</taxon>
        <taxon>Campylobacterota</taxon>
        <taxon>Epsilonproteobacteria</taxon>
        <taxon>Campylobacterales</taxon>
        <taxon>environmental samples</taxon>
    </lineage>
</organism>
<protein>
    <recommendedName>
        <fullName evidence="4">Pentapeptide repeat-containing protein</fullName>
    </recommendedName>
</protein>
<keyword evidence="2" id="KW-0812">Transmembrane</keyword>
<reference evidence="3" key="1">
    <citation type="submission" date="2020-01" db="EMBL/GenBank/DDBJ databases">
        <authorList>
            <person name="Meier V. D."/>
            <person name="Meier V D."/>
        </authorList>
    </citation>
    <scope>NUCLEOTIDE SEQUENCE</scope>
    <source>
        <strain evidence="3">HLG_WM_MAG_12</strain>
    </source>
</reference>
<gene>
    <name evidence="3" type="ORF">HELGO_WM11070</name>
</gene>
<keyword evidence="1" id="KW-0175">Coiled coil</keyword>
<feature type="transmembrane region" description="Helical" evidence="2">
    <location>
        <begin position="412"/>
        <end position="430"/>
    </location>
</feature>
<dbReference type="InterPro" id="IPR001646">
    <property type="entry name" value="5peptide_repeat"/>
</dbReference>
<evidence type="ECO:0000313" key="3">
    <source>
        <dbReference type="EMBL" id="CAA6801520.1"/>
    </source>
</evidence>
<name>A0A6S6RWX6_9BACT</name>
<evidence type="ECO:0008006" key="4">
    <source>
        <dbReference type="Google" id="ProtNLM"/>
    </source>
</evidence>
<dbReference type="AlphaFoldDB" id="A0A6S6RWX6"/>
<feature type="coiled-coil region" evidence="1">
    <location>
        <begin position="315"/>
        <end position="342"/>
    </location>
</feature>
<feature type="transmembrane region" description="Helical" evidence="2">
    <location>
        <begin position="472"/>
        <end position="492"/>
    </location>
</feature>
<dbReference type="Gene3D" id="2.160.20.80">
    <property type="entry name" value="E3 ubiquitin-protein ligase SopA"/>
    <property type="match status" value="1"/>
</dbReference>
<accession>A0A6S6RWX6</accession>